<dbReference type="InterPro" id="IPR011042">
    <property type="entry name" value="6-blade_b-propeller_TolB-like"/>
</dbReference>
<dbReference type="EMBL" id="AAZO01006526">
    <property type="status" value="NOT_ANNOTATED_CDS"/>
    <property type="molecule type" value="Genomic_DNA"/>
</dbReference>
<evidence type="ECO:0000256" key="3">
    <source>
        <dbReference type="ARBA" id="ARBA00022525"/>
    </source>
</evidence>
<name>A0A1S4MXW0_PEDHC</name>
<dbReference type="AlphaFoldDB" id="A0A1S4MXW0"/>
<evidence type="ECO:0000313" key="6">
    <source>
        <dbReference type="Proteomes" id="UP000009046"/>
    </source>
</evidence>
<keyword evidence="3" id="KW-0964">Secreted</keyword>
<evidence type="ECO:0000313" key="5">
    <source>
        <dbReference type="EnsemblMetazoa" id="PHUM537300-PA"/>
    </source>
</evidence>
<dbReference type="EnsemblMetazoa" id="PHUM537300-RA">
    <property type="protein sequence ID" value="PHUM537300-PA"/>
    <property type="gene ID" value="PHUM537300"/>
</dbReference>
<sequence length="444" mass="50436">MTRCLFYNSFIQIILLIYCTTIKCHSHFSPFSTFSSNYNSKNSGIKDMKVIHGWKTVDFVFPSTAIRHSMLRSGQFIPGNSLILDADYWQEDVIFVTLPRLRNGIPATLATVSSFIDYDESPKLLPFPDWTWHDEDNCEGLVSVFRIKVDECGRLWIVDSGVTDALNTAKKICPPKIMVFDLHTNTLELKYVIPDNLLSSLSLLVTIAVDNRRFCDDAFAYIADVGDFGVIVFDSRRHRSWKVKSNYFYPYPNYGSFNIAGTEFDLMDGVIGLALGPLNKYGLASVAESKVSTSFLRNESNFLSGDKKISKRFYTSDNVRPSQSAAQDMSQNKILFFGLLSKNSIACWNSRMPYLPFNIITLAQNNETLQFSSGIKVIKKNGLEELLVTTSRFQKYLLNEIDNNDVNYRILSASVNDLVKNTLCEFGSSFFPESYQTIEITNWN</sequence>
<evidence type="ECO:0000256" key="2">
    <source>
        <dbReference type="ARBA" id="ARBA00009127"/>
    </source>
</evidence>
<organism evidence="5 6">
    <name type="scientific">Pediculus humanus subsp. corporis</name>
    <name type="common">Body louse</name>
    <dbReference type="NCBI Taxonomy" id="121224"/>
    <lineage>
        <taxon>Eukaryota</taxon>
        <taxon>Metazoa</taxon>
        <taxon>Ecdysozoa</taxon>
        <taxon>Arthropoda</taxon>
        <taxon>Hexapoda</taxon>
        <taxon>Insecta</taxon>
        <taxon>Pterygota</taxon>
        <taxon>Neoptera</taxon>
        <taxon>Paraneoptera</taxon>
        <taxon>Psocodea</taxon>
        <taxon>Troctomorpha</taxon>
        <taxon>Phthiraptera</taxon>
        <taxon>Anoplura</taxon>
        <taxon>Pediculidae</taxon>
        <taxon>Pediculus</taxon>
    </lineage>
</organism>
<dbReference type="InParanoid" id="A0A1S4MXW0"/>
<dbReference type="VEuPathDB" id="VectorBase:PHUM537300"/>
<dbReference type="Pfam" id="PF03022">
    <property type="entry name" value="MRJP"/>
    <property type="match status" value="1"/>
</dbReference>
<protein>
    <submittedName>
        <fullName evidence="5">Uncharacterized protein</fullName>
    </submittedName>
</protein>
<evidence type="ECO:0000256" key="4">
    <source>
        <dbReference type="ARBA" id="ARBA00023180"/>
    </source>
</evidence>
<dbReference type="Proteomes" id="UP000009046">
    <property type="component" value="Unassembled WGS sequence"/>
</dbReference>
<comment type="subcellular location">
    <subcellularLocation>
        <location evidence="1">Secreted</location>
    </subcellularLocation>
</comment>
<keyword evidence="4" id="KW-0325">Glycoprotein</keyword>
<dbReference type="PANTHER" id="PTHR10009">
    <property type="entry name" value="PROTEIN YELLOW-RELATED"/>
    <property type="match status" value="1"/>
</dbReference>
<dbReference type="PRINTS" id="PR01366">
    <property type="entry name" value="ROYALJELLY"/>
</dbReference>
<keyword evidence="6" id="KW-1185">Reference proteome</keyword>
<dbReference type="SMR" id="A0A1S4MXW0"/>
<dbReference type="InterPro" id="IPR017996">
    <property type="entry name" value="MRJP/yellow-related"/>
</dbReference>
<reference evidence="5" key="1">
    <citation type="submission" date="2020-05" db="UniProtKB">
        <authorList>
            <consortium name="EnsemblMetazoa"/>
        </authorList>
    </citation>
    <scope>IDENTIFICATION</scope>
    <source>
        <strain evidence="5">USDA</strain>
    </source>
</reference>
<accession>A0A1S4MXW0</accession>
<comment type="similarity">
    <text evidence="2">Belongs to the major royal jelly protein family.</text>
</comment>
<dbReference type="Gene3D" id="2.120.10.30">
    <property type="entry name" value="TolB, C-terminal domain"/>
    <property type="match status" value="1"/>
</dbReference>
<proteinExistence type="inferred from homology"/>
<evidence type="ECO:0000256" key="1">
    <source>
        <dbReference type="ARBA" id="ARBA00004613"/>
    </source>
</evidence>
<dbReference type="PANTHER" id="PTHR10009:SF7">
    <property type="entry name" value="GH10609P-RELATED"/>
    <property type="match status" value="1"/>
</dbReference>
<dbReference type="GO" id="GO:0005576">
    <property type="term" value="C:extracellular region"/>
    <property type="evidence" value="ECO:0007669"/>
    <property type="project" value="UniProtKB-SubCell"/>
</dbReference>